<dbReference type="OrthoDB" id="161597at2"/>
<comment type="caution">
    <text evidence="1">The sequence shown here is derived from an EMBL/GenBank/DDBJ whole genome shotgun (WGS) entry which is preliminary data.</text>
</comment>
<evidence type="ECO:0000313" key="2">
    <source>
        <dbReference type="Proteomes" id="UP000318521"/>
    </source>
</evidence>
<dbReference type="Proteomes" id="UP000318521">
    <property type="component" value="Unassembled WGS sequence"/>
</dbReference>
<reference evidence="1 2" key="1">
    <citation type="submission" date="2019-07" db="EMBL/GenBank/DDBJ databases">
        <authorList>
            <person name="Park Y.J."/>
            <person name="Jeong S.E."/>
            <person name="Jung H.S."/>
        </authorList>
    </citation>
    <scope>NUCLEOTIDE SEQUENCE [LARGE SCALE GENOMIC DNA]</scope>
    <source>
        <strain evidence="2">P16(2019)</strain>
    </source>
</reference>
<dbReference type="RefSeq" id="WP_143847243.1">
    <property type="nucleotide sequence ID" value="NZ_VLXZ01000002.1"/>
</dbReference>
<gene>
    <name evidence="1" type="ORF">FN960_04245</name>
</gene>
<sequence length="91" mass="10423">MKVTSFDPMNVIAFEDIRLYQTFLKVVIHNKDYYIQQPVLAEFHSDNKSIKLIHVNSENAPLVHPDALVIKGIGEIKGSYQKEGNTFYLKA</sequence>
<dbReference type="EMBL" id="VLXZ01000002">
    <property type="protein sequence ID" value="TSB47735.1"/>
    <property type="molecule type" value="Genomic_DNA"/>
</dbReference>
<organism evidence="1 2">
    <name type="scientific">Alkalicoccobacillus porphyridii</name>
    <dbReference type="NCBI Taxonomy" id="2597270"/>
    <lineage>
        <taxon>Bacteria</taxon>
        <taxon>Bacillati</taxon>
        <taxon>Bacillota</taxon>
        <taxon>Bacilli</taxon>
        <taxon>Bacillales</taxon>
        <taxon>Bacillaceae</taxon>
        <taxon>Alkalicoccobacillus</taxon>
    </lineage>
</organism>
<proteinExistence type="predicted"/>
<keyword evidence="2" id="KW-1185">Reference proteome</keyword>
<name>A0A554A231_9BACI</name>
<accession>A0A554A231</accession>
<dbReference type="AlphaFoldDB" id="A0A554A231"/>
<evidence type="ECO:0000313" key="1">
    <source>
        <dbReference type="EMBL" id="TSB47735.1"/>
    </source>
</evidence>
<protein>
    <submittedName>
        <fullName evidence="1">Uncharacterized protein</fullName>
    </submittedName>
</protein>